<evidence type="ECO:0000256" key="1">
    <source>
        <dbReference type="SAM" id="SignalP"/>
    </source>
</evidence>
<gene>
    <name evidence="2" type="ORF">MGA5115_02321</name>
    <name evidence="3" type="ORF">MGA5116_03203</name>
</gene>
<evidence type="ECO:0008006" key="6">
    <source>
        <dbReference type="Google" id="ProtNLM"/>
    </source>
</evidence>
<reference evidence="3 4" key="2">
    <citation type="submission" date="2016-06" db="EMBL/GenBank/DDBJ databases">
        <authorList>
            <person name="Rodrigo-Torres L."/>
            <person name="Arahal D.R."/>
        </authorList>
    </citation>
    <scope>NUCLEOTIDE SEQUENCE [LARGE SCALE GENOMIC DNA]</scope>
    <source>
        <strain evidence="3 4">CECT 5116</strain>
    </source>
</reference>
<sequence>MNAVITLLSIALLAVSQPALALTLQYQNKEVFLSQQELIENRNFTHKMYGPFRRQEVVYEGYDLSLFLQQNLNVNANTVVIDAIDGYKMTLRNIDSRPLMLVVKEDSRPLSIREHGPSRIIETDLGGRDVRNISLFDDWVWMIKKIEVIDD</sequence>
<proteinExistence type="predicted"/>
<dbReference type="EMBL" id="FLRA01000017">
    <property type="protein sequence ID" value="SBT18200.1"/>
    <property type="molecule type" value="Genomic_DNA"/>
</dbReference>
<dbReference type="AlphaFoldDB" id="A0A1C3JT27"/>
<dbReference type="Proteomes" id="UP000092840">
    <property type="component" value="Unassembled WGS sequence"/>
</dbReference>
<keyword evidence="1" id="KW-0732">Signal</keyword>
<feature type="chain" id="PRO_5008677027" description="Oxidoreductase molybdopterin binding domain protein" evidence="1">
    <location>
        <begin position="22"/>
        <end position="151"/>
    </location>
</feature>
<reference evidence="2 5" key="1">
    <citation type="submission" date="2016-06" db="EMBL/GenBank/DDBJ databases">
        <authorList>
            <person name="Kjaerup R.B."/>
            <person name="Dalgaard T.S."/>
            <person name="Juul-Madsen H.R."/>
        </authorList>
    </citation>
    <scope>NUCLEOTIDE SEQUENCE [LARGE SCALE GENOMIC DNA]</scope>
    <source>
        <strain evidence="2 5">CECT 5115</strain>
    </source>
</reference>
<organism evidence="2 5">
    <name type="scientific">Marinomonas gallaica</name>
    <dbReference type="NCBI Taxonomy" id="1806667"/>
    <lineage>
        <taxon>Bacteria</taxon>
        <taxon>Pseudomonadati</taxon>
        <taxon>Pseudomonadota</taxon>
        <taxon>Gammaproteobacteria</taxon>
        <taxon>Oceanospirillales</taxon>
        <taxon>Oceanospirillaceae</taxon>
        <taxon>Marinomonas</taxon>
    </lineage>
</organism>
<evidence type="ECO:0000313" key="2">
    <source>
        <dbReference type="EMBL" id="SBT18200.1"/>
    </source>
</evidence>
<keyword evidence="4" id="KW-1185">Reference proteome</keyword>
<dbReference type="OrthoDB" id="6160625at2"/>
<dbReference type="EMBL" id="FLRB01000019">
    <property type="protein sequence ID" value="SBT22580.1"/>
    <property type="molecule type" value="Genomic_DNA"/>
</dbReference>
<evidence type="ECO:0000313" key="4">
    <source>
        <dbReference type="Proteomes" id="UP000092840"/>
    </source>
</evidence>
<protein>
    <recommendedName>
        <fullName evidence="6">Oxidoreductase molybdopterin binding domain protein</fullName>
    </recommendedName>
</protein>
<name>A0A1C3JT27_9GAMM</name>
<accession>A0A1C3JT27</accession>
<dbReference type="Proteomes" id="UP000092871">
    <property type="component" value="Unassembled WGS sequence"/>
</dbReference>
<feature type="signal peptide" evidence="1">
    <location>
        <begin position="1"/>
        <end position="21"/>
    </location>
</feature>
<evidence type="ECO:0000313" key="5">
    <source>
        <dbReference type="Proteomes" id="UP000092871"/>
    </source>
</evidence>
<dbReference type="RefSeq" id="WP_067036634.1">
    <property type="nucleotide sequence ID" value="NZ_FLRA01000017.1"/>
</dbReference>
<evidence type="ECO:0000313" key="3">
    <source>
        <dbReference type="EMBL" id="SBT22580.1"/>
    </source>
</evidence>